<proteinExistence type="inferred from homology"/>
<comment type="similarity">
    <text evidence="14">Belongs to the glycosyltransferase 68 family.</text>
</comment>
<dbReference type="PANTHER" id="PTHR13398">
    <property type="entry name" value="GDP-FUCOSE PROTEIN O-FUCOSYLTRANSFERASE 2"/>
    <property type="match status" value="1"/>
</dbReference>
<comment type="catalytic activity">
    <reaction evidence="17">
        <text>L-threonyl-[protein] + GDP-beta-L-fucose = 3-O-(alpha-L-fucosyl)-L-threonyl-[protein] + GDP + H(+)</text>
        <dbReference type="Rhea" id="RHEA:70491"/>
        <dbReference type="Rhea" id="RHEA-COMP:11060"/>
        <dbReference type="Rhea" id="RHEA-COMP:17915"/>
        <dbReference type="ChEBI" id="CHEBI:15378"/>
        <dbReference type="ChEBI" id="CHEBI:30013"/>
        <dbReference type="ChEBI" id="CHEBI:57273"/>
        <dbReference type="ChEBI" id="CHEBI:58189"/>
        <dbReference type="ChEBI" id="CHEBI:189631"/>
        <dbReference type="EC" id="2.4.1.221"/>
    </reaction>
    <physiologicalReaction direction="left-to-right" evidence="17">
        <dbReference type="Rhea" id="RHEA:70492"/>
    </physiologicalReaction>
</comment>
<dbReference type="InterPro" id="IPR019378">
    <property type="entry name" value="GDP-Fuc_O-FucTrfase"/>
</dbReference>
<keyword evidence="6" id="KW-0808">Transferase</keyword>
<comment type="catalytic activity">
    <reaction evidence="18">
        <text>L-seryl-[protein] + GDP-beta-L-fucose = 3-O-(alpha-L-fucosyl)-L-seryl-[protein] + GDP + H(+)</text>
        <dbReference type="Rhea" id="RHEA:63644"/>
        <dbReference type="Rhea" id="RHEA-COMP:9863"/>
        <dbReference type="Rhea" id="RHEA-COMP:17914"/>
        <dbReference type="ChEBI" id="CHEBI:15378"/>
        <dbReference type="ChEBI" id="CHEBI:29999"/>
        <dbReference type="ChEBI" id="CHEBI:57273"/>
        <dbReference type="ChEBI" id="CHEBI:58189"/>
        <dbReference type="ChEBI" id="CHEBI:189632"/>
        <dbReference type="EC" id="2.4.1.221"/>
    </reaction>
    <physiologicalReaction direction="left-to-right" evidence="18">
        <dbReference type="Rhea" id="RHEA:63645"/>
    </physiologicalReaction>
</comment>
<dbReference type="Gene3D" id="3.40.50.11340">
    <property type="match status" value="1"/>
</dbReference>
<dbReference type="GO" id="GO:0005783">
    <property type="term" value="C:endoplasmic reticulum"/>
    <property type="evidence" value="ECO:0007669"/>
    <property type="project" value="UniProtKB-SubCell"/>
</dbReference>
<dbReference type="AlphaFoldDB" id="A0A8J1XKN0"/>
<evidence type="ECO:0000256" key="4">
    <source>
        <dbReference type="ARBA" id="ARBA00012196"/>
    </source>
</evidence>
<comment type="caution">
    <text evidence="19">The sequence shown here is derived from an EMBL/GenBank/DDBJ whole genome shotgun (WGS) entry which is preliminary data.</text>
</comment>
<dbReference type="InterPro" id="IPR045130">
    <property type="entry name" value="OFUT2-like"/>
</dbReference>
<organism evidence="19 20">
    <name type="scientific">Owenia fusiformis</name>
    <name type="common">Polychaete worm</name>
    <dbReference type="NCBI Taxonomy" id="6347"/>
    <lineage>
        <taxon>Eukaryota</taxon>
        <taxon>Metazoa</taxon>
        <taxon>Spiralia</taxon>
        <taxon>Lophotrochozoa</taxon>
        <taxon>Annelida</taxon>
        <taxon>Polychaeta</taxon>
        <taxon>Sedentaria</taxon>
        <taxon>Canalipalpata</taxon>
        <taxon>Sabellida</taxon>
        <taxon>Oweniida</taxon>
        <taxon>Oweniidae</taxon>
        <taxon>Owenia</taxon>
    </lineage>
</organism>
<dbReference type="GO" id="GO:0005794">
    <property type="term" value="C:Golgi apparatus"/>
    <property type="evidence" value="ECO:0007669"/>
    <property type="project" value="UniProtKB-SubCell"/>
</dbReference>
<evidence type="ECO:0000256" key="3">
    <source>
        <dbReference type="ARBA" id="ARBA00004922"/>
    </source>
</evidence>
<evidence type="ECO:0000256" key="1">
    <source>
        <dbReference type="ARBA" id="ARBA00004240"/>
    </source>
</evidence>
<evidence type="ECO:0000256" key="15">
    <source>
        <dbReference type="ARBA" id="ARBA00026232"/>
    </source>
</evidence>
<keyword evidence="10" id="KW-1015">Disulfide bond</keyword>
<evidence type="ECO:0000256" key="2">
    <source>
        <dbReference type="ARBA" id="ARBA00004555"/>
    </source>
</evidence>
<dbReference type="Gene3D" id="3.40.50.11350">
    <property type="match status" value="1"/>
</dbReference>
<evidence type="ECO:0000313" key="19">
    <source>
        <dbReference type="EMBL" id="CAH1798259.1"/>
    </source>
</evidence>
<accession>A0A8J1XKN0</accession>
<dbReference type="GO" id="GO:0006004">
    <property type="term" value="P:fucose metabolic process"/>
    <property type="evidence" value="ECO:0007669"/>
    <property type="project" value="UniProtKB-KW"/>
</dbReference>
<evidence type="ECO:0000256" key="16">
    <source>
        <dbReference type="ARBA" id="ARBA00033083"/>
    </source>
</evidence>
<evidence type="ECO:0000256" key="7">
    <source>
        <dbReference type="ARBA" id="ARBA00022729"/>
    </source>
</evidence>
<evidence type="ECO:0000256" key="5">
    <source>
        <dbReference type="ARBA" id="ARBA00022676"/>
    </source>
</evidence>
<evidence type="ECO:0000256" key="14">
    <source>
        <dbReference type="ARBA" id="ARBA00025803"/>
    </source>
</evidence>
<dbReference type="PANTHER" id="PTHR13398:SF0">
    <property type="entry name" value="GDP-FUCOSE PROTEIN O-FUCOSYLTRANSFERASE 2"/>
    <property type="match status" value="1"/>
</dbReference>
<evidence type="ECO:0000256" key="10">
    <source>
        <dbReference type="ARBA" id="ARBA00023157"/>
    </source>
</evidence>
<dbReference type="OrthoDB" id="422368at2759"/>
<keyword evidence="7" id="KW-0732">Signal</keyword>
<evidence type="ECO:0000256" key="6">
    <source>
        <dbReference type="ARBA" id="ARBA00022679"/>
    </source>
</evidence>
<comment type="subcellular location">
    <subcellularLocation>
        <location evidence="1">Endoplasmic reticulum</location>
    </subcellularLocation>
    <subcellularLocation>
        <location evidence="2">Golgi apparatus</location>
    </subcellularLocation>
</comment>
<evidence type="ECO:0000256" key="18">
    <source>
        <dbReference type="ARBA" id="ARBA00048647"/>
    </source>
</evidence>
<keyword evidence="5" id="KW-0328">Glycosyltransferase</keyword>
<evidence type="ECO:0000313" key="20">
    <source>
        <dbReference type="Proteomes" id="UP000749559"/>
    </source>
</evidence>
<keyword evidence="13" id="KW-0119">Carbohydrate metabolism</keyword>
<dbReference type="GO" id="GO:0046922">
    <property type="term" value="F:peptide-O-fucosyltransferase activity"/>
    <property type="evidence" value="ECO:0007669"/>
    <property type="project" value="UniProtKB-EC"/>
</dbReference>
<evidence type="ECO:0000256" key="8">
    <source>
        <dbReference type="ARBA" id="ARBA00022824"/>
    </source>
</evidence>
<name>A0A8J1XKN0_OWEFU</name>
<keyword evidence="20" id="KW-1185">Reference proteome</keyword>
<evidence type="ECO:0000256" key="9">
    <source>
        <dbReference type="ARBA" id="ARBA00023034"/>
    </source>
</evidence>
<gene>
    <name evidence="19" type="ORF">OFUS_LOCUS22421</name>
</gene>
<protein>
    <recommendedName>
        <fullName evidence="15">GDP-fucose protein O-fucosyltransferase 2</fullName>
        <ecNumber evidence="4">2.4.1.221</ecNumber>
    </recommendedName>
    <alternativeName>
        <fullName evidence="16">Peptide-O-fucosyltransferase 2</fullName>
    </alternativeName>
</protein>
<keyword evidence="11" id="KW-0325">Glycoprotein</keyword>
<evidence type="ECO:0000256" key="12">
    <source>
        <dbReference type="ARBA" id="ARBA00023253"/>
    </source>
</evidence>
<evidence type="ECO:0000256" key="11">
    <source>
        <dbReference type="ARBA" id="ARBA00023180"/>
    </source>
</evidence>
<dbReference type="FunFam" id="3.40.50.11350:FF:000002">
    <property type="entry name" value="GDP-fucose protein O-fucosyltransferase 2"/>
    <property type="match status" value="1"/>
</dbReference>
<feature type="non-terminal residue" evidence="19">
    <location>
        <position position="1"/>
    </location>
</feature>
<keyword evidence="12" id="KW-0294">Fucose metabolism</keyword>
<evidence type="ECO:0000256" key="17">
    <source>
        <dbReference type="ARBA" id="ARBA00047273"/>
    </source>
</evidence>
<dbReference type="Pfam" id="PF10250">
    <property type="entry name" value="O-FucT"/>
    <property type="match status" value="1"/>
</dbReference>
<sequence length="451" mass="52859">NKMATDVAGHRWKLTIYFVLFMLIATLASCAKDAKTNSGKKGNKRNLNIASDTRFLLYDCNPGEGFNLRRDVYIRIANLVKKLNTIEPWTLVLPPWGRLYHWKSNVEQMKIPWSLFFDIESLNAHIPVIEMEEYISVIGKPEVEEMYYLQRFKEGWNGGKWEEKLERRECLENWGYALGDDNNWHGWFWGYNKFSAKHFECLSVQMEACSMTTFLTKETRAKSVMLHRGEQLIHGAFDSWSSEWWSARRSLRFAKHLREVAADFRAKFLDSNDEKDNTLFEDDWRGMYRKPGEAKGGPYVAVHLRRRDFLYSHEKEVPSIEESANQLEKILDEQRVTKLFVASDMPRSEYDELKHHLNGYQVHRFIPDSDLLDLYKDGGIAIIDQIICSHAKYFVGTSVSTFSFRIHEERQILGFNPDMTYNRLCGKEEGKCDQPSSWPVKYPTNNKHTEL</sequence>
<dbReference type="EC" id="2.4.1.221" evidence="4"/>
<keyword evidence="8" id="KW-0256">Endoplasmic reticulum</keyword>
<keyword evidence="9" id="KW-0333">Golgi apparatus</keyword>
<reference evidence="19" key="1">
    <citation type="submission" date="2022-03" db="EMBL/GenBank/DDBJ databases">
        <authorList>
            <person name="Martin C."/>
        </authorList>
    </citation>
    <scope>NUCLEOTIDE SEQUENCE</scope>
</reference>
<comment type="pathway">
    <text evidence="3">Protein modification; protein glycosylation.</text>
</comment>
<dbReference type="Proteomes" id="UP000749559">
    <property type="component" value="Unassembled WGS sequence"/>
</dbReference>
<dbReference type="CDD" id="cd11298">
    <property type="entry name" value="O-FucT-2"/>
    <property type="match status" value="1"/>
</dbReference>
<dbReference type="EMBL" id="CAIIXF020000011">
    <property type="protein sequence ID" value="CAH1798259.1"/>
    <property type="molecule type" value="Genomic_DNA"/>
</dbReference>
<evidence type="ECO:0000256" key="13">
    <source>
        <dbReference type="ARBA" id="ARBA00023277"/>
    </source>
</evidence>